<protein>
    <submittedName>
        <fullName evidence="2">Heme-degrading monooxygenase HmoA</fullName>
    </submittedName>
</protein>
<dbReference type="Proteomes" id="UP000198878">
    <property type="component" value="Unassembled WGS sequence"/>
</dbReference>
<gene>
    <name evidence="2" type="ORF">SAMN05421837_106130</name>
</gene>
<dbReference type="InterPro" id="IPR007138">
    <property type="entry name" value="ABM_dom"/>
</dbReference>
<name>A0A1H5R1F8_9PSEU</name>
<proteinExistence type="predicted"/>
<keyword evidence="2" id="KW-0503">Monooxygenase</keyword>
<dbReference type="PROSITE" id="PS51725">
    <property type="entry name" value="ABM"/>
    <property type="match status" value="1"/>
</dbReference>
<evidence type="ECO:0000259" key="1">
    <source>
        <dbReference type="PROSITE" id="PS51725"/>
    </source>
</evidence>
<dbReference type="Gene3D" id="3.30.70.100">
    <property type="match status" value="1"/>
</dbReference>
<evidence type="ECO:0000313" key="2">
    <source>
        <dbReference type="EMBL" id="SEF32220.1"/>
    </source>
</evidence>
<dbReference type="RefSeq" id="WP_086678798.1">
    <property type="nucleotide sequence ID" value="NZ_FNUJ01000006.1"/>
</dbReference>
<dbReference type="OrthoDB" id="9798157at2"/>
<keyword evidence="3" id="KW-1185">Reference proteome</keyword>
<organism evidence="2 3">
    <name type="scientific">Amycolatopsis pretoriensis</name>
    <dbReference type="NCBI Taxonomy" id="218821"/>
    <lineage>
        <taxon>Bacteria</taxon>
        <taxon>Bacillati</taxon>
        <taxon>Actinomycetota</taxon>
        <taxon>Actinomycetes</taxon>
        <taxon>Pseudonocardiales</taxon>
        <taxon>Pseudonocardiaceae</taxon>
        <taxon>Amycolatopsis</taxon>
    </lineage>
</organism>
<dbReference type="STRING" id="218821.SAMN05421837_106130"/>
<dbReference type="SUPFAM" id="SSF54909">
    <property type="entry name" value="Dimeric alpha+beta barrel"/>
    <property type="match status" value="1"/>
</dbReference>
<evidence type="ECO:0000313" key="3">
    <source>
        <dbReference type="Proteomes" id="UP000198878"/>
    </source>
</evidence>
<feature type="domain" description="ABM" evidence="1">
    <location>
        <begin position="2"/>
        <end position="93"/>
    </location>
</feature>
<accession>A0A1H5R1F8</accession>
<keyword evidence="2" id="KW-0560">Oxidoreductase</keyword>
<dbReference type="InterPro" id="IPR011008">
    <property type="entry name" value="Dimeric_a/b-barrel"/>
</dbReference>
<reference evidence="3" key="1">
    <citation type="submission" date="2016-10" db="EMBL/GenBank/DDBJ databases">
        <authorList>
            <person name="Varghese N."/>
            <person name="Submissions S."/>
        </authorList>
    </citation>
    <scope>NUCLEOTIDE SEQUENCE [LARGE SCALE GENOMIC DNA]</scope>
    <source>
        <strain evidence="3">DSM 44654</strain>
    </source>
</reference>
<dbReference type="AlphaFoldDB" id="A0A1H5R1F8"/>
<sequence>MVWEIARIDVRPGDEAAFEKAVGEAVPLFESAGGCHGVRLRRGVEQPQRYWLVVEWETVEDHTVRFRGSPGFARWRELVGGYFAAAPQVEHVNAVELP</sequence>
<dbReference type="Pfam" id="PF03992">
    <property type="entry name" value="ABM"/>
    <property type="match status" value="1"/>
</dbReference>
<dbReference type="GO" id="GO:0004497">
    <property type="term" value="F:monooxygenase activity"/>
    <property type="evidence" value="ECO:0007669"/>
    <property type="project" value="UniProtKB-KW"/>
</dbReference>
<dbReference type="EMBL" id="FNUJ01000006">
    <property type="protein sequence ID" value="SEF32220.1"/>
    <property type="molecule type" value="Genomic_DNA"/>
</dbReference>